<proteinExistence type="predicted"/>
<gene>
    <name evidence="2" type="ORF">SAMN05443549_10649</name>
</gene>
<reference evidence="3" key="1">
    <citation type="submission" date="2016-11" db="EMBL/GenBank/DDBJ databases">
        <authorList>
            <person name="Varghese N."/>
            <person name="Submissions S."/>
        </authorList>
    </citation>
    <scope>NUCLEOTIDE SEQUENCE [LARGE SCALE GENOMIC DNA]</scope>
    <source>
        <strain evidence="3">DSM 19978</strain>
    </source>
</reference>
<protein>
    <submittedName>
        <fullName evidence="2">Outer membrane protein beta-barrel domain-containing protein</fullName>
    </submittedName>
</protein>
<dbReference type="Proteomes" id="UP000184516">
    <property type="component" value="Unassembled WGS sequence"/>
</dbReference>
<dbReference type="OrthoDB" id="838103at2"/>
<sequence length="208" mass="22751">MKKLSIIAVIFLSALGVRAQSQGDIGLNLYGGYTFDDEIHSDFSSIEIKGAFQYGLGAEFFVRPTKSIELKYLRMDTKTPLFTPALGPGQDNIGNDSSAINYVLIGGNNYFPTGNPKLLPFLGLDLGVGWASGDNNSSARFAWDFKAGVKIKASETVAVKLQAYFQTIWATYGSDTYYYPGWGYVSYPSDASIYQFGLGAALAFDFKR</sequence>
<evidence type="ECO:0000313" key="2">
    <source>
        <dbReference type="EMBL" id="SHG72630.1"/>
    </source>
</evidence>
<dbReference type="EMBL" id="FQWB01000006">
    <property type="protein sequence ID" value="SHG72630.1"/>
    <property type="molecule type" value="Genomic_DNA"/>
</dbReference>
<dbReference type="InterPro" id="IPR011250">
    <property type="entry name" value="OMP/PagP_B-barrel"/>
</dbReference>
<name>A0A1M5M5X7_9FLAO</name>
<keyword evidence="1" id="KW-0732">Signal</keyword>
<dbReference type="AlphaFoldDB" id="A0A1M5M5X7"/>
<feature type="signal peptide" evidence="1">
    <location>
        <begin position="1"/>
        <end position="19"/>
    </location>
</feature>
<evidence type="ECO:0000313" key="3">
    <source>
        <dbReference type="Proteomes" id="UP000184516"/>
    </source>
</evidence>
<organism evidence="2 3">
    <name type="scientific">Flavobacterium fluvii</name>
    <dbReference type="NCBI Taxonomy" id="468056"/>
    <lineage>
        <taxon>Bacteria</taxon>
        <taxon>Pseudomonadati</taxon>
        <taxon>Bacteroidota</taxon>
        <taxon>Flavobacteriia</taxon>
        <taxon>Flavobacteriales</taxon>
        <taxon>Flavobacteriaceae</taxon>
        <taxon>Flavobacterium</taxon>
    </lineage>
</organism>
<accession>A0A1M5M5X7</accession>
<keyword evidence="3" id="KW-1185">Reference proteome</keyword>
<dbReference type="RefSeq" id="WP_073371301.1">
    <property type="nucleotide sequence ID" value="NZ_FQWB01000006.1"/>
</dbReference>
<dbReference type="STRING" id="468056.SAMN05443549_10649"/>
<feature type="chain" id="PRO_5012319084" evidence="1">
    <location>
        <begin position="20"/>
        <end position="208"/>
    </location>
</feature>
<dbReference type="SUPFAM" id="SSF56925">
    <property type="entry name" value="OMPA-like"/>
    <property type="match status" value="1"/>
</dbReference>
<evidence type="ECO:0000256" key="1">
    <source>
        <dbReference type="SAM" id="SignalP"/>
    </source>
</evidence>
<dbReference type="Gene3D" id="2.40.160.20">
    <property type="match status" value="1"/>
</dbReference>